<sequence>MIERLRKISLGNWILIGMILGCLFGLFLNFYVSDSFIKQIIFIDNIFYLGGDCFIKLMKMLVVPLVFCSIVVGVASISDVRKIGSIGGTTIIFYLITTAVAVTIALLIAMAIKPGVGLNLAGVATSANVTVNQTVPDAILNMIPDNPIASLATGDMLPVIIFGVLLGIILAKLREETQLVNDMFSQGNLIMMEMTSIVMKFAPIGVFCLMARTFAGLGFEGIIPLGKYVMCVIVALVVQAFVVYPMLLVVFTRLNPIKFFRRFFSVMLFAFSSSTSNATIPLNMEKLSEMGVSRDVSSFTIPLGATINMDGTSIMQGCAVMFAAQAYGMDLGISALITVVFTAVMASVGTAGVPSVGLVTLNMVFSSVGLPVDAIAIIMGIDHILDMIRTAVNVTGDAICTIIVSFRNNELDRDVFNGKKEPENLDVIDIF</sequence>
<evidence type="ECO:0000256" key="4">
    <source>
        <dbReference type="ARBA" id="ARBA00022692"/>
    </source>
</evidence>
<dbReference type="Proteomes" id="UP000251717">
    <property type="component" value="Unassembled WGS sequence"/>
</dbReference>
<name>A0A315XKK9_9EURY</name>
<evidence type="ECO:0000256" key="2">
    <source>
        <dbReference type="ARBA" id="ARBA00022448"/>
    </source>
</evidence>
<evidence type="ECO:0000256" key="3">
    <source>
        <dbReference type="ARBA" id="ARBA00022475"/>
    </source>
</evidence>
<dbReference type="Gene3D" id="1.10.3860.10">
    <property type="entry name" value="Sodium:dicarboxylate symporter"/>
    <property type="match status" value="1"/>
</dbReference>
<feature type="transmembrane region" description="Helical" evidence="8">
    <location>
        <begin position="194"/>
        <end position="215"/>
    </location>
</feature>
<keyword evidence="3" id="KW-1003">Cell membrane</keyword>
<evidence type="ECO:0000256" key="1">
    <source>
        <dbReference type="ARBA" id="ARBA00004651"/>
    </source>
</evidence>
<dbReference type="InterPro" id="IPR036458">
    <property type="entry name" value="Na:dicarbo_symporter_sf"/>
</dbReference>
<comment type="subcellular location">
    <subcellularLocation>
        <location evidence="1">Cell membrane</location>
        <topology evidence="1">Multi-pass membrane protein</topology>
    </subcellularLocation>
</comment>
<dbReference type="GO" id="GO:0006835">
    <property type="term" value="P:dicarboxylic acid transport"/>
    <property type="evidence" value="ECO:0007669"/>
    <property type="project" value="TreeGrafter"/>
</dbReference>
<dbReference type="GO" id="GO:0015293">
    <property type="term" value="F:symporter activity"/>
    <property type="evidence" value="ECO:0007669"/>
    <property type="project" value="UniProtKB-KW"/>
</dbReference>
<dbReference type="PROSITE" id="PS51257">
    <property type="entry name" value="PROKAR_LIPOPROTEIN"/>
    <property type="match status" value="1"/>
</dbReference>
<dbReference type="FunFam" id="1.10.3860.10:FF:000001">
    <property type="entry name" value="C4-dicarboxylate transport protein"/>
    <property type="match status" value="1"/>
</dbReference>
<evidence type="ECO:0000256" key="7">
    <source>
        <dbReference type="ARBA" id="ARBA00023136"/>
    </source>
</evidence>
<organism evidence="9 10">
    <name type="scientific">Methanobrevibacter thaueri</name>
    <dbReference type="NCBI Taxonomy" id="190975"/>
    <lineage>
        <taxon>Archaea</taxon>
        <taxon>Methanobacteriati</taxon>
        <taxon>Methanobacteriota</taxon>
        <taxon>Methanomada group</taxon>
        <taxon>Methanobacteria</taxon>
        <taxon>Methanobacteriales</taxon>
        <taxon>Methanobacteriaceae</taxon>
        <taxon>Methanobrevibacter</taxon>
    </lineage>
</organism>
<dbReference type="AlphaFoldDB" id="A0A315XKK9"/>
<dbReference type="GO" id="GO:0005886">
    <property type="term" value="C:plasma membrane"/>
    <property type="evidence" value="ECO:0007669"/>
    <property type="project" value="UniProtKB-SubCell"/>
</dbReference>
<feature type="transmembrane region" description="Helical" evidence="8">
    <location>
        <begin position="359"/>
        <end position="381"/>
    </location>
</feature>
<dbReference type="PANTHER" id="PTHR42865">
    <property type="entry name" value="PROTON/GLUTAMATE-ASPARTATE SYMPORTER"/>
    <property type="match status" value="1"/>
</dbReference>
<comment type="caution">
    <text evidence="9">The sequence shown here is derived from an EMBL/GenBank/DDBJ whole genome shotgun (WGS) entry which is preliminary data.</text>
</comment>
<dbReference type="OrthoDB" id="3015at2157"/>
<protein>
    <submittedName>
        <fullName evidence="9">Proton glutamate symport protein</fullName>
    </submittedName>
</protein>
<dbReference type="SUPFAM" id="SSF118215">
    <property type="entry name" value="Proton glutamate symport protein"/>
    <property type="match status" value="1"/>
</dbReference>
<reference evidence="9 10" key="1">
    <citation type="submission" date="2017-03" db="EMBL/GenBank/DDBJ databases">
        <title>Genome sequence of Methanobrevibacter thaueri.</title>
        <authorList>
            <person name="Poehlein A."/>
            <person name="Seedorf H."/>
            <person name="Daniel R."/>
        </authorList>
    </citation>
    <scope>NUCLEOTIDE SEQUENCE [LARGE SCALE GENOMIC DNA]</scope>
    <source>
        <strain evidence="9 10">DSM 11995</strain>
    </source>
</reference>
<keyword evidence="7 8" id="KW-0472">Membrane</keyword>
<feature type="transmembrane region" description="Helical" evidence="8">
    <location>
        <begin position="331"/>
        <end position="353"/>
    </location>
</feature>
<keyword evidence="2" id="KW-0813">Transport</keyword>
<evidence type="ECO:0000256" key="6">
    <source>
        <dbReference type="ARBA" id="ARBA00022989"/>
    </source>
</evidence>
<dbReference type="Pfam" id="PF00375">
    <property type="entry name" value="SDF"/>
    <property type="match status" value="1"/>
</dbReference>
<feature type="transmembrane region" description="Helical" evidence="8">
    <location>
        <begin position="12"/>
        <end position="32"/>
    </location>
</feature>
<dbReference type="InterPro" id="IPR001991">
    <property type="entry name" value="Na-dicarboxylate_symporter"/>
</dbReference>
<evidence type="ECO:0000313" key="9">
    <source>
        <dbReference type="EMBL" id="PWB85564.1"/>
    </source>
</evidence>
<feature type="transmembrane region" description="Helical" evidence="8">
    <location>
        <begin position="156"/>
        <end position="173"/>
    </location>
</feature>
<keyword evidence="4 8" id="KW-0812">Transmembrane</keyword>
<evidence type="ECO:0000256" key="5">
    <source>
        <dbReference type="ARBA" id="ARBA00022847"/>
    </source>
</evidence>
<evidence type="ECO:0000313" key="10">
    <source>
        <dbReference type="Proteomes" id="UP000251717"/>
    </source>
</evidence>
<proteinExistence type="predicted"/>
<keyword evidence="6 8" id="KW-1133">Transmembrane helix</keyword>
<keyword evidence="5" id="KW-0769">Symport</keyword>
<accession>A0A315XKK9</accession>
<dbReference type="EMBL" id="MZGS01000026">
    <property type="protein sequence ID" value="PWB85564.1"/>
    <property type="molecule type" value="Genomic_DNA"/>
</dbReference>
<feature type="transmembrane region" description="Helical" evidence="8">
    <location>
        <begin position="92"/>
        <end position="112"/>
    </location>
</feature>
<evidence type="ECO:0000256" key="8">
    <source>
        <dbReference type="SAM" id="Phobius"/>
    </source>
</evidence>
<dbReference type="RefSeq" id="WP_207773355.1">
    <property type="nucleotide sequence ID" value="NZ_MZGS01000026.1"/>
</dbReference>
<dbReference type="PANTHER" id="PTHR42865:SF7">
    <property type="entry name" value="PROTON_GLUTAMATE-ASPARTATE SYMPORTER"/>
    <property type="match status" value="1"/>
</dbReference>
<keyword evidence="10" id="KW-1185">Reference proteome</keyword>
<gene>
    <name evidence="9" type="primary">gltP</name>
    <name evidence="9" type="ORF">MBBTH_16010</name>
</gene>
<feature type="transmembrane region" description="Helical" evidence="8">
    <location>
        <begin position="61"/>
        <end position="80"/>
    </location>
</feature>
<feature type="transmembrane region" description="Helical" evidence="8">
    <location>
        <begin position="227"/>
        <end position="251"/>
    </location>
</feature>
<dbReference type="PRINTS" id="PR00173">
    <property type="entry name" value="EDTRNSPORT"/>
</dbReference>